<dbReference type="Pfam" id="PF03524">
    <property type="entry name" value="CagX"/>
    <property type="match status" value="1"/>
</dbReference>
<dbReference type="AlphaFoldDB" id="A0A7W7KB15"/>
<dbReference type="CDD" id="cd06911">
    <property type="entry name" value="VirB9_CagX_TrbG"/>
    <property type="match status" value="1"/>
</dbReference>
<dbReference type="InterPro" id="IPR033645">
    <property type="entry name" value="VirB9/CagX/TrbG_C"/>
</dbReference>
<evidence type="ECO:0000256" key="2">
    <source>
        <dbReference type="ARBA" id="ARBA00022729"/>
    </source>
</evidence>
<dbReference type="Gene3D" id="2.60.40.2500">
    <property type="match status" value="1"/>
</dbReference>
<accession>A0A7W7KB15</accession>
<evidence type="ECO:0000313" key="5">
    <source>
        <dbReference type="EMBL" id="MBB4859496.1"/>
    </source>
</evidence>
<reference evidence="5 6" key="1">
    <citation type="submission" date="2020-08" db="EMBL/GenBank/DDBJ databases">
        <title>Functional genomics of gut bacteria from endangered species of beetles.</title>
        <authorList>
            <person name="Carlos-Shanley C."/>
        </authorList>
    </citation>
    <scope>NUCLEOTIDE SEQUENCE [LARGE SCALE GENOMIC DNA]</scope>
    <source>
        <strain evidence="5 6">S00245</strain>
    </source>
</reference>
<dbReference type="InterPro" id="IPR038161">
    <property type="entry name" value="VirB9/CagX/TrbG_C_sf"/>
</dbReference>
<evidence type="ECO:0000256" key="4">
    <source>
        <dbReference type="SAM" id="SignalP"/>
    </source>
</evidence>
<name>A0A7W7KB15_9SPHN</name>
<comment type="similarity">
    <text evidence="1">Belongs to the TrbG/VirB9 family.</text>
</comment>
<comment type="caution">
    <text evidence="5">The sequence shown here is derived from an EMBL/GenBank/DDBJ whole genome shotgun (WGS) entry which is preliminary data.</text>
</comment>
<dbReference type="Proteomes" id="UP000555448">
    <property type="component" value="Unassembled WGS sequence"/>
</dbReference>
<feature type="chain" id="PRO_5030709716" evidence="4">
    <location>
        <begin position="22"/>
        <end position="284"/>
    </location>
</feature>
<dbReference type="RefSeq" id="WP_184246510.1">
    <property type="nucleotide sequence ID" value="NZ_JACHLR010000012.1"/>
</dbReference>
<keyword evidence="6" id="KW-1185">Reference proteome</keyword>
<evidence type="ECO:0000256" key="3">
    <source>
        <dbReference type="SAM" id="MobiDB-lite"/>
    </source>
</evidence>
<dbReference type="InterPro" id="IPR010258">
    <property type="entry name" value="Conjugal_tfr_TrbG/VirB9/CagX"/>
</dbReference>
<dbReference type="EMBL" id="JACHLR010000012">
    <property type="protein sequence ID" value="MBB4859496.1"/>
    <property type="molecule type" value="Genomic_DNA"/>
</dbReference>
<sequence>MIRGLLLAAAAVGALSQPALGADERLIQHMYAENEVVRIDGRPGVQATITFGEGEAIENVAVGDSAAWQITPNKRADVLFVKPLEGGARTNMTVVTDRHTYFFDLVATPKAKPVYLLRFTYKDAPKKAAPAGPALASLTAAEQAVLTGEPAEPAVDPAALNFAFRTKGDAKILPARMYDDGNATYLLWGEKSEVPAILVQNEKGEVGPVNYSVRGRTIVVDDVPRTILLRSGKAQATIENQRPASQAPAVQNAGAGTTAPPAPKMAPASVVASASTTASPVRDN</sequence>
<proteinExistence type="inferred from homology"/>
<protein>
    <submittedName>
        <fullName evidence="5">Type IV secretion system protein VirB9</fullName>
    </submittedName>
</protein>
<evidence type="ECO:0000256" key="1">
    <source>
        <dbReference type="ARBA" id="ARBA00006135"/>
    </source>
</evidence>
<feature type="region of interest" description="Disordered" evidence="3">
    <location>
        <begin position="236"/>
        <end position="284"/>
    </location>
</feature>
<organism evidence="5 6">
    <name type="scientific">Novosphingobium chloroacetimidivorans</name>
    <dbReference type="NCBI Taxonomy" id="1428314"/>
    <lineage>
        <taxon>Bacteria</taxon>
        <taxon>Pseudomonadati</taxon>
        <taxon>Pseudomonadota</taxon>
        <taxon>Alphaproteobacteria</taxon>
        <taxon>Sphingomonadales</taxon>
        <taxon>Sphingomonadaceae</taxon>
        <taxon>Novosphingobium</taxon>
    </lineage>
</organism>
<feature type="signal peptide" evidence="4">
    <location>
        <begin position="1"/>
        <end position="21"/>
    </location>
</feature>
<feature type="compositionally biased region" description="Low complexity" evidence="3">
    <location>
        <begin position="253"/>
        <end position="284"/>
    </location>
</feature>
<keyword evidence="2 4" id="KW-0732">Signal</keyword>
<evidence type="ECO:0000313" key="6">
    <source>
        <dbReference type="Proteomes" id="UP000555448"/>
    </source>
</evidence>
<gene>
    <name evidence="5" type="ORF">HNO88_002825</name>
</gene>